<name>A0A7G7BIS2_9ACTN</name>
<dbReference type="AlphaFoldDB" id="A0A7G7BIS2"/>
<reference evidence="3" key="1">
    <citation type="submission" date="2019-10" db="EMBL/GenBank/DDBJ databases">
        <title>Antimicrobial potential of Antarctic Bacteria.</title>
        <authorList>
            <person name="Benaud N."/>
            <person name="Edwards R.J."/>
            <person name="Ferrari B.C."/>
        </authorList>
    </citation>
    <scope>NUCLEOTIDE SEQUENCE [LARGE SCALE GENOMIC DNA]</scope>
    <source>
        <strain evidence="3">NBSH44</strain>
    </source>
</reference>
<dbReference type="KEGG" id="sfiy:F0344_12015"/>
<evidence type="ECO:0000313" key="2">
    <source>
        <dbReference type="EMBL" id="QNE75237.1"/>
    </source>
</evidence>
<organism evidence="2 3">
    <name type="scientific">Streptomyces finlayi</name>
    <dbReference type="NCBI Taxonomy" id="67296"/>
    <lineage>
        <taxon>Bacteria</taxon>
        <taxon>Bacillati</taxon>
        <taxon>Actinomycetota</taxon>
        <taxon>Actinomycetes</taxon>
        <taxon>Kitasatosporales</taxon>
        <taxon>Streptomycetaceae</taxon>
        <taxon>Streptomyces</taxon>
    </lineage>
</organism>
<protein>
    <recommendedName>
        <fullName evidence="1">Immunity protein 52 domain-containing protein</fullName>
    </recommendedName>
</protein>
<feature type="domain" description="Immunity protein 52" evidence="1">
    <location>
        <begin position="8"/>
        <end position="232"/>
    </location>
</feature>
<dbReference type="Proteomes" id="UP000515307">
    <property type="component" value="Chromosome"/>
</dbReference>
<proteinExistence type="predicted"/>
<keyword evidence="3" id="KW-1185">Reference proteome</keyword>
<dbReference type="InterPro" id="IPR028969">
    <property type="entry name" value="Imm52"/>
</dbReference>
<evidence type="ECO:0000313" key="3">
    <source>
        <dbReference type="Proteomes" id="UP000515307"/>
    </source>
</evidence>
<accession>A0A7G7BIS2</accession>
<evidence type="ECO:0000259" key="1">
    <source>
        <dbReference type="Pfam" id="PF15579"/>
    </source>
</evidence>
<gene>
    <name evidence="2" type="ORF">F0344_12015</name>
</gene>
<dbReference type="Pfam" id="PF15579">
    <property type="entry name" value="Imm52"/>
    <property type="match status" value="1"/>
</dbReference>
<sequence length="242" mass="26210">MLDVVVNGFWGTREESPQSIAERWCTTLAELERIDAGSFHDWHEAGDGTPSDPLLIPAVPALTEYIERQSTGPDLDVVGYGTSLWAHNRDRAKVSSAVHAGGSSPYVTNSAVLSFRSGVVDETAEVIRRAPEILRVVAQAWDIDFGQVYNRSQYRAVSAHFDLANSAPRCGRAVHLSARRAGIAPDGLPGTYTRTADGGLIIDLTRGGTESPSDETVIEVNRELRSAGALEPLAVPFDRPTW</sequence>
<dbReference type="EMBL" id="CP045702">
    <property type="protein sequence ID" value="QNE75237.1"/>
    <property type="molecule type" value="Genomic_DNA"/>
</dbReference>
<dbReference type="RefSeq" id="WP_185298769.1">
    <property type="nucleotide sequence ID" value="NZ_CP045702.1"/>
</dbReference>